<sequence>MAGDRAGHSAAGRDGVPTVQAVPRGARRGWLTVALGAVLLGAFVVSASSTWQLGERHHLGDLARVALIAMLEVGSITGASLYVSTRDRRTRVRAGLLVAIATGVAATGGVQAYGFLIGLSVAAVLLLMVEVISRYWHETGPVPAEQPQAPSEEPPTPVQVPAERPALVSLPGTGTDDTTPVPVPKSTTGPARARATKAKHSDEVVVAWLREQLADPQAKDPTVDAVVERFSTGRTRAVRLCQEAKA</sequence>
<name>A0ABT7MHN0_9PSEU</name>
<dbReference type="Proteomes" id="UP001231924">
    <property type="component" value="Unassembled WGS sequence"/>
</dbReference>
<feature type="compositionally biased region" description="Low complexity" evidence="1">
    <location>
        <begin position="171"/>
        <end position="190"/>
    </location>
</feature>
<feature type="transmembrane region" description="Helical" evidence="2">
    <location>
        <begin position="30"/>
        <end position="51"/>
    </location>
</feature>
<reference evidence="3 4" key="1">
    <citation type="submission" date="2023-06" db="EMBL/GenBank/DDBJ databases">
        <title>Actinomycetospora Odt1-22.</title>
        <authorList>
            <person name="Supong K."/>
        </authorList>
    </citation>
    <scope>NUCLEOTIDE SEQUENCE [LARGE SCALE GENOMIC DNA]</scope>
    <source>
        <strain evidence="3 4">Odt1-22</strain>
    </source>
</reference>
<keyword evidence="4" id="KW-1185">Reference proteome</keyword>
<evidence type="ECO:0000256" key="1">
    <source>
        <dbReference type="SAM" id="MobiDB-lite"/>
    </source>
</evidence>
<dbReference type="RefSeq" id="WP_286056042.1">
    <property type="nucleotide sequence ID" value="NZ_JASVWF010000007.1"/>
</dbReference>
<protein>
    <submittedName>
        <fullName evidence="3">Uncharacterized protein</fullName>
    </submittedName>
</protein>
<keyword evidence="2" id="KW-1133">Transmembrane helix</keyword>
<keyword evidence="2" id="KW-0472">Membrane</keyword>
<evidence type="ECO:0000256" key="2">
    <source>
        <dbReference type="SAM" id="Phobius"/>
    </source>
</evidence>
<gene>
    <name evidence="3" type="ORF">QRT03_26000</name>
</gene>
<feature type="transmembrane region" description="Helical" evidence="2">
    <location>
        <begin position="63"/>
        <end position="84"/>
    </location>
</feature>
<evidence type="ECO:0000313" key="4">
    <source>
        <dbReference type="Proteomes" id="UP001231924"/>
    </source>
</evidence>
<proteinExistence type="predicted"/>
<evidence type="ECO:0000313" key="3">
    <source>
        <dbReference type="EMBL" id="MDL5159447.1"/>
    </source>
</evidence>
<accession>A0ABT7MHN0</accession>
<comment type="caution">
    <text evidence="3">The sequence shown here is derived from an EMBL/GenBank/DDBJ whole genome shotgun (WGS) entry which is preliminary data.</text>
</comment>
<feature type="region of interest" description="Disordered" evidence="1">
    <location>
        <begin position="167"/>
        <end position="198"/>
    </location>
</feature>
<feature type="transmembrane region" description="Helical" evidence="2">
    <location>
        <begin position="96"/>
        <end position="129"/>
    </location>
</feature>
<organism evidence="3 4">
    <name type="scientific">Actinomycetospora termitidis</name>
    <dbReference type="NCBI Taxonomy" id="3053470"/>
    <lineage>
        <taxon>Bacteria</taxon>
        <taxon>Bacillati</taxon>
        <taxon>Actinomycetota</taxon>
        <taxon>Actinomycetes</taxon>
        <taxon>Pseudonocardiales</taxon>
        <taxon>Pseudonocardiaceae</taxon>
        <taxon>Actinomycetospora</taxon>
    </lineage>
</organism>
<keyword evidence="2" id="KW-0812">Transmembrane</keyword>
<dbReference type="EMBL" id="JASVWF010000007">
    <property type="protein sequence ID" value="MDL5159447.1"/>
    <property type="molecule type" value="Genomic_DNA"/>
</dbReference>